<reference evidence="7 8" key="2">
    <citation type="journal article" date="2018" name="Nature">
        <title>Mutant phenotypes for thousands of bacterial genes of unknown function.</title>
        <authorList>
            <person name="Price M.N."/>
            <person name="Wetmore K.M."/>
            <person name="Waters R.J."/>
            <person name="Callaghan M."/>
            <person name="Ray J."/>
            <person name="Liu H."/>
            <person name="Kuehl J.V."/>
            <person name="Melnyk R.A."/>
            <person name="Lamson J.S."/>
            <person name="Suh Y."/>
            <person name="Carlson H.K."/>
            <person name="Esquivel Z."/>
            <person name="Sadeeshkumar H."/>
            <person name="Chakraborty R."/>
            <person name="Zane G.M."/>
            <person name="Rubin B.E."/>
            <person name="Wall J.D."/>
            <person name="Visel A."/>
            <person name="Bristow J."/>
            <person name="Blow M.J."/>
            <person name="Arkin A.P."/>
            <person name="Deutschbauer A.M."/>
        </authorList>
    </citation>
    <scope>NUCLEOTIDE SEQUENCE [LARGE SCALE GENOMIC DNA]</scope>
    <source>
        <strain evidence="7 8">FW300-N2E3</strain>
    </source>
</reference>
<keyword evidence="2" id="KW-0663">Pyridoxal phosphate</keyword>
<dbReference type="InterPro" id="IPR000524">
    <property type="entry name" value="Tscrpt_reg_HTH_GntR"/>
</dbReference>
<dbReference type="GO" id="GO:0003677">
    <property type="term" value="F:DNA binding"/>
    <property type="evidence" value="ECO:0007669"/>
    <property type="project" value="UniProtKB-KW"/>
</dbReference>
<dbReference type="EMBL" id="CP012830">
    <property type="protein sequence ID" value="ALH99807.1"/>
    <property type="molecule type" value="Genomic_DNA"/>
</dbReference>
<accession>A0A0N9WBY2</accession>
<dbReference type="OrthoDB" id="9802328at2"/>
<evidence type="ECO:0000256" key="2">
    <source>
        <dbReference type="ARBA" id="ARBA00022898"/>
    </source>
</evidence>
<evidence type="ECO:0000256" key="3">
    <source>
        <dbReference type="ARBA" id="ARBA00023015"/>
    </source>
</evidence>
<dbReference type="PROSITE" id="PS50949">
    <property type="entry name" value="HTH_GNTR"/>
    <property type="match status" value="1"/>
</dbReference>
<dbReference type="InterPro" id="IPR015422">
    <property type="entry name" value="PyrdxlP-dep_Trfase_small"/>
</dbReference>
<dbReference type="InterPro" id="IPR051446">
    <property type="entry name" value="HTH_trans_reg/aminotransferase"/>
</dbReference>
<dbReference type="AlphaFoldDB" id="A0A0N9WBY2"/>
<dbReference type="SMART" id="SM00345">
    <property type="entry name" value="HTH_GNTR"/>
    <property type="match status" value="1"/>
</dbReference>
<keyword evidence="3" id="KW-0805">Transcription regulation</keyword>
<dbReference type="PANTHER" id="PTHR46577">
    <property type="entry name" value="HTH-TYPE TRANSCRIPTIONAL REGULATORY PROTEIN GABR"/>
    <property type="match status" value="1"/>
</dbReference>
<dbReference type="Pfam" id="PF00392">
    <property type="entry name" value="GntR"/>
    <property type="match status" value="1"/>
</dbReference>
<dbReference type="Proteomes" id="UP000066487">
    <property type="component" value="Chromosome"/>
</dbReference>
<dbReference type="Gene3D" id="3.90.1150.10">
    <property type="entry name" value="Aspartate Aminotransferase, domain 1"/>
    <property type="match status" value="1"/>
</dbReference>
<name>A0A0N9WBY2_PSEFL</name>
<dbReference type="Gene3D" id="3.40.640.10">
    <property type="entry name" value="Type I PLP-dependent aspartate aminotransferase-like (Major domain)"/>
    <property type="match status" value="1"/>
</dbReference>
<proteinExistence type="inferred from homology"/>
<evidence type="ECO:0000256" key="1">
    <source>
        <dbReference type="ARBA" id="ARBA00005384"/>
    </source>
</evidence>
<dbReference type="InterPro" id="IPR004839">
    <property type="entry name" value="Aminotransferase_I/II_large"/>
</dbReference>
<reference evidence="8" key="1">
    <citation type="submission" date="2015-09" db="EMBL/GenBank/DDBJ databases">
        <title>Whole genome sequence of Pseudomonas fluorescens FW300-N2E3.</title>
        <authorList>
            <person name="Ray J."/>
            <person name="Melnyk R."/>
            <person name="Deutschbauer A."/>
        </authorList>
    </citation>
    <scope>NUCLEOTIDE SEQUENCE [LARGE SCALE GENOMIC DNA]</scope>
    <source>
        <strain evidence="8">FW300-N2E3</strain>
    </source>
</reference>
<keyword evidence="5" id="KW-0804">Transcription</keyword>
<sequence>MELRIDRQALVPVVQQIVDALAGWIRQSAIEPGTRLPSIRQLARENLLSQSSVIEAYERMVAQGVLASRHGSGFFVAGPLDATHRCADPSGPTAADANSVGLADDPLGMLPLGRGGLPESWRESDDLSYAIRQVSRTDMAGLFNYSPSYGLPVLRQQILKRLQQMSITVDENQVLTTTGATHGLDLIVRTLLKPGDCVVVESPGYSNLFKLLKLHGVRLLEVPRTSRGPDIEVLEALLSANNPRALFINSLFHNPTGSSLAPAVAQRILQLAKRHELIIVEDDVYADFQGSAGTRLAAMDAGQSVVYVGSFSKTLSSSLRVGYVVASAAIIARLADMKMITSLGASRFCESVLSSLLANGAYRKLVQRQRQRLKRDMAATLLVLEDAGWEVFGKPAGGLYIWARPREHESAWVRTLAHSFGIVLSSRTAFSPSGETIDWLRINVAYASDPRAQAFFQACALPDRLRPF</sequence>
<dbReference type="PANTHER" id="PTHR46577:SF2">
    <property type="entry name" value="TRANSCRIPTIONAL REGULATORY PROTEIN"/>
    <property type="match status" value="1"/>
</dbReference>
<organism evidence="7 8">
    <name type="scientific">Pseudomonas fluorescens</name>
    <dbReference type="NCBI Taxonomy" id="294"/>
    <lineage>
        <taxon>Bacteria</taxon>
        <taxon>Pseudomonadati</taxon>
        <taxon>Pseudomonadota</taxon>
        <taxon>Gammaproteobacteria</taxon>
        <taxon>Pseudomonadales</taxon>
        <taxon>Pseudomonadaceae</taxon>
        <taxon>Pseudomonas</taxon>
    </lineage>
</organism>
<evidence type="ECO:0000313" key="8">
    <source>
        <dbReference type="Proteomes" id="UP000066487"/>
    </source>
</evidence>
<dbReference type="CDD" id="cd00609">
    <property type="entry name" value="AAT_like"/>
    <property type="match status" value="1"/>
</dbReference>
<dbReference type="GO" id="GO:0003700">
    <property type="term" value="F:DNA-binding transcription factor activity"/>
    <property type="evidence" value="ECO:0007669"/>
    <property type="project" value="InterPro"/>
</dbReference>
<dbReference type="InterPro" id="IPR036390">
    <property type="entry name" value="WH_DNA-bd_sf"/>
</dbReference>
<dbReference type="InterPro" id="IPR036388">
    <property type="entry name" value="WH-like_DNA-bd_sf"/>
</dbReference>
<dbReference type="SUPFAM" id="SSF46785">
    <property type="entry name" value="Winged helix' DNA-binding domain"/>
    <property type="match status" value="1"/>
</dbReference>
<dbReference type="InterPro" id="IPR015421">
    <property type="entry name" value="PyrdxlP-dep_Trfase_major"/>
</dbReference>
<evidence type="ECO:0000259" key="6">
    <source>
        <dbReference type="PROSITE" id="PS50949"/>
    </source>
</evidence>
<gene>
    <name evidence="7" type="ORF">AO353_01655</name>
</gene>
<evidence type="ECO:0000256" key="4">
    <source>
        <dbReference type="ARBA" id="ARBA00023125"/>
    </source>
</evidence>
<dbReference type="CDD" id="cd07377">
    <property type="entry name" value="WHTH_GntR"/>
    <property type="match status" value="1"/>
</dbReference>
<dbReference type="Gene3D" id="1.10.10.10">
    <property type="entry name" value="Winged helix-like DNA-binding domain superfamily/Winged helix DNA-binding domain"/>
    <property type="match status" value="1"/>
</dbReference>
<dbReference type="SUPFAM" id="SSF53383">
    <property type="entry name" value="PLP-dependent transferases"/>
    <property type="match status" value="1"/>
</dbReference>
<dbReference type="RefSeq" id="WP_054593393.1">
    <property type="nucleotide sequence ID" value="NZ_CP012830.1"/>
</dbReference>
<keyword evidence="4" id="KW-0238">DNA-binding</keyword>
<comment type="similarity">
    <text evidence="1">In the C-terminal section; belongs to the class-I pyridoxal-phosphate-dependent aminotransferase family.</text>
</comment>
<dbReference type="GO" id="GO:0030170">
    <property type="term" value="F:pyridoxal phosphate binding"/>
    <property type="evidence" value="ECO:0007669"/>
    <property type="project" value="InterPro"/>
</dbReference>
<protein>
    <submittedName>
        <fullName evidence="7">GntR family transcriptional regulator</fullName>
    </submittedName>
</protein>
<dbReference type="Pfam" id="PF00155">
    <property type="entry name" value="Aminotran_1_2"/>
    <property type="match status" value="1"/>
</dbReference>
<feature type="domain" description="HTH gntR-type" evidence="6">
    <location>
        <begin position="11"/>
        <end position="79"/>
    </location>
</feature>
<evidence type="ECO:0000313" key="7">
    <source>
        <dbReference type="EMBL" id="ALH99807.1"/>
    </source>
</evidence>
<dbReference type="InterPro" id="IPR015424">
    <property type="entry name" value="PyrdxlP-dep_Trfase"/>
</dbReference>
<evidence type="ECO:0000256" key="5">
    <source>
        <dbReference type="ARBA" id="ARBA00023163"/>
    </source>
</evidence>